<accession>A0A1E7WGD7</accession>
<evidence type="ECO:0000313" key="1">
    <source>
        <dbReference type="EMBL" id="OEZ97410.1"/>
    </source>
</evidence>
<sequence>MAVLDSMSKQLLESNQRAFTWTGPFGGGKSSLAVALASALSRDRKLRAKARGILPLDSLTAFDNAFPVRKGWLTLPVVGTRGSVVAELSKALNKTSDQRKEQKRSPAIAASKLIANICDEASRGEHDGVFIVIDEMGKFLEAAAMGLGDDVYFFQELAESAARTAGKVVVVGILHQSFGQYATRLGIDTREDWTKVQGRYSDIPLVAASDEVVELVGRAIDTETSPPWMSEASEAIATSIRARRPAVGKDFAHSLVACWPLHPAMAALLGPISKRQFGQNERSTFGFLASVEPNGFRSYLETTPVSHASWYRPDNYWDYLRSNLEPAILASGDGHRWAQAVEAVERTEAKSSDPLHVALIKNIAIIDLFRNGSSLVAEAEVFDSLFYLETKETIEAALKQLSDWRVILFKRHIGAWSVFEGSDFDIDAAVSQARAAMPGVDFSLLTSLSNLYPVIAKRHYHETGTMRWMNMRLCRLDEAPRISESFAPQKGEFGLFLLALPGKNIDPKAASRACQEASMLRPWPVAVGVPSNHAKIDSLGAELLALQEVQSRHELSGDPVARREVQARLSAVRANLEEQLRAAVGIAEWVVDDETYSGVRLSPVASILADNLYDSAPELWSELVNRDNLSSNSVKARRDLLHRMLDNEHDENLGIVGFPAERGLYETLLKSTGLHRETGDGSWSFLPPSGETSSKFADIWTATQRMFESGGKRVDATLIHKLWSAPPFGVREGAIPVFLTAFLLAHKGNVAVYKDGAFIPKLTDADIDEYLQDERRFSLRWVVIDDEKARILDGISSILEEAGIASAIRDPLGAARGLVAMVFNLPAWSQRTHRISDKARAIRDTLLKASDPHKVLFVDLAAILETENGASYVEALRAPVIELAGAYDALLRKVELTMLSALDATPNELEGLRSRAEAVAGVTGDLRQEAFSGRLAKHDGTKESVEGILSLAVNKPTRDWTDRDVDAAMLEISRVALRFRQSEAFVSVKGRKPKSEAFAVVVGTGAETRTISREFSVSERHSAVVDDMADEIVAKLKGAGLNVDAVWAVLARTGLRLTSDDASMENCNG</sequence>
<evidence type="ECO:0000313" key="2">
    <source>
        <dbReference type="Proteomes" id="UP000175989"/>
    </source>
</evidence>
<dbReference type="InterPro" id="IPR027417">
    <property type="entry name" value="P-loop_NTPase"/>
</dbReference>
<protein>
    <submittedName>
        <fullName evidence="1">Uncharacterized protein</fullName>
    </submittedName>
</protein>
<dbReference type="PATRIC" id="fig|762836.4.peg.3720"/>
<gene>
    <name evidence="1" type="ORF">DUPY_36110</name>
</gene>
<dbReference type="Proteomes" id="UP000175989">
    <property type="component" value="Unassembled WGS sequence"/>
</dbReference>
<dbReference type="AlphaFoldDB" id="A0A1E7WGD7"/>
<dbReference type="Gene3D" id="3.40.50.300">
    <property type="entry name" value="P-loop containing nucleotide triphosphate hydrolases"/>
    <property type="match status" value="1"/>
</dbReference>
<comment type="caution">
    <text evidence="1">The sequence shown here is derived from an EMBL/GenBank/DDBJ whole genome shotgun (WGS) entry which is preliminary data.</text>
</comment>
<organism evidence="1 2">
    <name type="scientific">Duganella phyllosphaerae</name>
    <dbReference type="NCBI Taxonomy" id="762836"/>
    <lineage>
        <taxon>Bacteria</taxon>
        <taxon>Pseudomonadati</taxon>
        <taxon>Pseudomonadota</taxon>
        <taxon>Betaproteobacteria</taxon>
        <taxon>Burkholderiales</taxon>
        <taxon>Oxalobacteraceae</taxon>
        <taxon>Telluria group</taxon>
        <taxon>Duganella</taxon>
    </lineage>
</organism>
<dbReference type="EMBL" id="LROM01000098">
    <property type="protein sequence ID" value="OEZ97410.1"/>
    <property type="molecule type" value="Genomic_DNA"/>
</dbReference>
<keyword evidence="2" id="KW-1185">Reference proteome</keyword>
<name>A0A1E7WGD7_9BURK</name>
<reference evidence="2" key="1">
    <citation type="journal article" date="2016" name="Front. Microbiol.">
        <title>Molecular Keys to the Janthinobacterium and Duganella spp. Interaction with the Plant Pathogen Fusarium graminearum.</title>
        <authorList>
            <person name="Haack F.S."/>
            <person name="Poehlein A."/>
            <person name="Kroger C."/>
            <person name="Voigt C.A."/>
            <person name="Piepenbring M."/>
            <person name="Bode H.B."/>
            <person name="Daniel R."/>
            <person name="Schafer W."/>
            <person name="Streit W.R."/>
        </authorList>
    </citation>
    <scope>NUCLEOTIDE SEQUENCE [LARGE SCALE GENOMIC DNA]</scope>
    <source>
        <strain evidence="2">T54</strain>
    </source>
</reference>
<proteinExistence type="predicted"/>